<protein>
    <recommendedName>
        <fullName evidence="3">Plantaricin C family lantibiotic</fullName>
    </recommendedName>
</protein>
<evidence type="ECO:0008006" key="3">
    <source>
        <dbReference type="Google" id="ProtNLM"/>
    </source>
</evidence>
<reference evidence="1 2" key="1">
    <citation type="journal article" date="2019" name="Int. J. Syst. Evol. Microbiol.">
        <title>The Global Catalogue of Microorganisms (GCM) 10K type strain sequencing project: providing services to taxonomists for standard genome sequencing and annotation.</title>
        <authorList>
            <consortium name="The Broad Institute Genomics Platform"/>
            <consortium name="The Broad Institute Genome Sequencing Center for Infectious Disease"/>
            <person name="Wu L."/>
            <person name="Ma J."/>
        </authorList>
    </citation>
    <scope>NUCLEOTIDE SEQUENCE [LARGE SCALE GENOMIC DNA]</scope>
    <source>
        <strain evidence="1 2">JCM 3106</strain>
    </source>
</reference>
<evidence type="ECO:0000313" key="1">
    <source>
        <dbReference type="EMBL" id="GAA3021443.1"/>
    </source>
</evidence>
<keyword evidence="2" id="KW-1185">Reference proteome</keyword>
<name>A0ABN3YAF8_9ACTN</name>
<comment type="caution">
    <text evidence="1">The sequence shown here is derived from an EMBL/GenBank/DDBJ whole genome shotgun (WGS) entry which is preliminary data.</text>
</comment>
<gene>
    <name evidence="1" type="ORF">GCM10017559_52750</name>
</gene>
<sequence>MNDMLKIDDLPAGVSPLTGDDLDVVAGSGISAGMKPGSGYLCTALNDDGTTDCKMT</sequence>
<dbReference type="EMBL" id="BAAAWD010000014">
    <property type="protein sequence ID" value="GAA3021443.1"/>
    <property type="molecule type" value="Genomic_DNA"/>
</dbReference>
<dbReference type="Proteomes" id="UP001499930">
    <property type="component" value="Unassembled WGS sequence"/>
</dbReference>
<organism evidence="1 2">
    <name type="scientific">Streptosporangium longisporum</name>
    <dbReference type="NCBI Taxonomy" id="46187"/>
    <lineage>
        <taxon>Bacteria</taxon>
        <taxon>Bacillati</taxon>
        <taxon>Actinomycetota</taxon>
        <taxon>Actinomycetes</taxon>
        <taxon>Streptosporangiales</taxon>
        <taxon>Streptosporangiaceae</taxon>
        <taxon>Streptosporangium</taxon>
    </lineage>
</organism>
<accession>A0ABN3YAF8</accession>
<proteinExistence type="predicted"/>
<evidence type="ECO:0000313" key="2">
    <source>
        <dbReference type="Proteomes" id="UP001499930"/>
    </source>
</evidence>